<feature type="compositionally biased region" description="Low complexity" evidence="8">
    <location>
        <begin position="1514"/>
        <end position="1532"/>
    </location>
</feature>
<feature type="compositionally biased region" description="Basic and acidic residues" evidence="8">
    <location>
        <begin position="218"/>
        <end position="228"/>
    </location>
</feature>
<evidence type="ECO:0000256" key="3">
    <source>
        <dbReference type="ARBA" id="ARBA00022737"/>
    </source>
</evidence>
<dbReference type="InterPro" id="IPR058753">
    <property type="entry name" value="TIL_OTOGL_Mucin"/>
</dbReference>
<evidence type="ECO:0000256" key="8">
    <source>
        <dbReference type="SAM" id="MobiDB-lite"/>
    </source>
</evidence>
<feature type="domain" description="VWFD" evidence="10">
    <location>
        <begin position="51"/>
        <end position="250"/>
    </location>
</feature>
<proteinExistence type="inferred from homology"/>
<dbReference type="Pfam" id="PF00094">
    <property type="entry name" value="VWD"/>
    <property type="match status" value="5"/>
</dbReference>
<dbReference type="GO" id="GO:0045765">
    <property type="term" value="P:regulation of angiogenesis"/>
    <property type="evidence" value="ECO:0007669"/>
    <property type="project" value="TreeGrafter"/>
</dbReference>
<keyword evidence="3" id="KW-0677">Repeat</keyword>
<feature type="compositionally biased region" description="Low complexity" evidence="8">
    <location>
        <begin position="1616"/>
        <end position="1655"/>
    </location>
</feature>
<evidence type="ECO:0000313" key="11">
    <source>
        <dbReference type="Proteomes" id="UP000515152"/>
    </source>
</evidence>
<evidence type="ECO:0000259" key="10">
    <source>
        <dbReference type="PROSITE" id="PS51233"/>
    </source>
</evidence>
<dbReference type="GO" id="GO:0005615">
    <property type="term" value="C:extracellular space"/>
    <property type="evidence" value="ECO:0007669"/>
    <property type="project" value="TreeGrafter"/>
</dbReference>
<dbReference type="CTD" id="283310"/>
<feature type="domain" description="CTCK" evidence="9">
    <location>
        <begin position="2551"/>
        <end position="2636"/>
    </location>
</feature>
<dbReference type="InterPro" id="IPR002919">
    <property type="entry name" value="TIL_dom"/>
</dbReference>
<dbReference type="SMART" id="SM00216">
    <property type="entry name" value="VWD"/>
    <property type="match status" value="4"/>
</dbReference>
<comment type="similarity">
    <text evidence="6">Belongs to the otogelin family.</text>
</comment>
<dbReference type="SMART" id="SM00215">
    <property type="entry name" value="VWC_out"/>
    <property type="match status" value="1"/>
</dbReference>
<dbReference type="CDD" id="cd19941">
    <property type="entry name" value="TIL"/>
    <property type="match status" value="5"/>
</dbReference>
<feature type="compositionally biased region" description="Polar residues" evidence="8">
    <location>
        <begin position="197"/>
        <end position="217"/>
    </location>
</feature>
<feature type="compositionally biased region" description="Low complexity" evidence="8">
    <location>
        <begin position="1542"/>
        <end position="1577"/>
    </location>
</feature>
<dbReference type="GeneID" id="105911254"/>
<feature type="domain" description="VWFD" evidence="10">
    <location>
        <begin position="479"/>
        <end position="655"/>
    </location>
</feature>
<dbReference type="InterPro" id="IPR050780">
    <property type="entry name" value="Mucin_vWF_Thrombospondin_sf"/>
</dbReference>
<dbReference type="PANTHER" id="PTHR11339">
    <property type="entry name" value="EXTRACELLULAR MATRIX GLYCOPROTEIN RELATED"/>
    <property type="match status" value="1"/>
</dbReference>
<dbReference type="SMART" id="SM00832">
    <property type="entry name" value="C8"/>
    <property type="match status" value="4"/>
</dbReference>
<dbReference type="OrthoDB" id="8921018at2759"/>
<feature type="domain" description="VWFD" evidence="10">
    <location>
        <begin position="947"/>
        <end position="1175"/>
    </location>
</feature>
<keyword evidence="5" id="KW-0325">Glycoprotein</keyword>
<feature type="disulfide bond" evidence="7">
    <location>
        <begin position="2565"/>
        <end position="2614"/>
    </location>
</feature>
<dbReference type="KEGG" id="char:105911254"/>
<dbReference type="SMART" id="SM00041">
    <property type="entry name" value="CT"/>
    <property type="match status" value="1"/>
</dbReference>
<dbReference type="InterPro" id="IPR001846">
    <property type="entry name" value="VWF_type-D"/>
</dbReference>
<dbReference type="GO" id="GO:0001568">
    <property type="term" value="P:blood vessel development"/>
    <property type="evidence" value="ECO:0007669"/>
    <property type="project" value="TreeGrafter"/>
</dbReference>
<dbReference type="Pfam" id="PF25960">
    <property type="entry name" value="Fn1-VW_OTOGL"/>
    <property type="match status" value="1"/>
</dbReference>
<feature type="compositionally biased region" description="Low complexity" evidence="8">
    <location>
        <begin position="1585"/>
        <end position="1604"/>
    </location>
</feature>
<keyword evidence="11" id="KW-1185">Reference proteome</keyword>
<evidence type="ECO:0000256" key="4">
    <source>
        <dbReference type="ARBA" id="ARBA00023157"/>
    </source>
</evidence>
<feature type="region of interest" description="Disordered" evidence="8">
    <location>
        <begin position="1511"/>
        <end position="1604"/>
    </location>
</feature>
<dbReference type="Pfam" id="PF01826">
    <property type="entry name" value="TIL"/>
    <property type="match status" value="1"/>
</dbReference>
<dbReference type="InterPro" id="IPR058755">
    <property type="entry name" value="Fn1-VW_OTOGL"/>
</dbReference>
<accession>A0A8M1KL93</accession>
<feature type="region of interest" description="Disordered" evidence="8">
    <location>
        <begin position="197"/>
        <end position="228"/>
    </location>
</feature>
<evidence type="ECO:0000256" key="6">
    <source>
        <dbReference type="ARBA" id="ARBA00061260"/>
    </source>
</evidence>
<comment type="subcellular location">
    <subcellularLocation>
        <location evidence="1">Secreted</location>
    </subcellularLocation>
</comment>
<gene>
    <name evidence="12" type="primary">otogl</name>
</gene>
<evidence type="ECO:0000256" key="5">
    <source>
        <dbReference type="ARBA" id="ARBA00023180"/>
    </source>
</evidence>
<organism evidence="11 12">
    <name type="scientific">Clupea harengus</name>
    <name type="common">Atlantic herring</name>
    <dbReference type="NCBI Taxonomy" id="7950"/>
    <lineage>
        <taxon>Eukaryota</taxon>
        <taxon>Metazoa</taxon>
        <taxon>Chordata</taxon>
        <taxon>Craniata</taxon>
        <taxon>Vertebrata</taxon>
        <taxon>Euteleostomi</taxon>
        <taxon>Actinopterygii</taxon>
        <taxon>Neopterygii</taxon>
        <taxon>Teleostei</taxon>
        <taxon>Clupei</taxon>
        <taxon>Clupeiformes</taxon>
        <taxon>Clupeoidei</taxon>
        <taxon>Clupeidae</taxon>
        <taxon>Clupea</taxon>
    </lineage>
</organism>
<evidence type="ECO:0000259" key="9">
    <source>
        <dbReference type="PROSITE" id="PS01225"/>
    </source>
</evidence>
<protein>
    <submittedName>
        <fullName evidence="12">Otogelin-like protein</fullName>
    </submittedName>
</protein>
<dbReference type="InterPro" id="IPR001007">
    <property type="entry name" value="VWF_dom"/>
</dbReference>
<dbReference type="Pfam" id="PF25961">
    <property type="entry name" value="OTOGL_N"/>
    <property type="match status" value="1"/>
</dbReference>
<dbReference type="PROSITE" id="PS01225">
    <property type="entry name" value="CTCK_2"/>
    <property type="match status" value="1"/>
</dbReference>
<dbReference type="InterPro" id="IPR014853">
    <property type="entry name" value="VWF/SSPO/ZAN-like_Cys-rich_dom"/>
</dbReference>
<dbReference type="InterPro" id="IPR006207">
    <property type="entry name" value="Cys_knot_C"/>
</dbReference>
<feature type="region of interest" description="Disordered" evidence="8">
    <location>
        <begin position="1616"/>
        <end position="1676"/>
    </location>
</feature>
<dbReference type="Pfam" id="PF08742">
    <property type="entry name" value="C8"/>
    <property type="match status" value="4"/>
</dbReference>
<evidence type="ECO:0000256" key="7">
    <source>
        <dbReference type="PROSITE-ProRule" id="PRU00039"/>
    </source>
</evidence>
<dbReference type="Pfam" id="PF25962">
    <property type="entry name" value="TIL_OTOGL_Mucin"/>
    <property type="match status" value="1"/>
</dbReference>
<evidence type="ECO:0000313" key="12">
    <source>
        <dbReference type="RefSeq" id="XP_042563350.1"/>
    </source>
</evidence>
<feature type="compositionally biased region" description="Low complexity" evidence="8">
    <location>
        <begin position="1665"/>
        <end position="1676"/>
    </location>
</feature>
<dbReference type="RefSeq" id="XP_042563350.1">
    <property type="nucleotide sequence ID" value="XM_042707416.1"/>
</dbReference>
<keyword evidence="4 7" id="KW-1015">Disulfide bond</keyword>
<dbReference type="PANTHER" id="PTHR11339:SF225">
    <property type="entry name" value="OTOGELIN-LIKE PROTEIN"/>
    <property type="match status" value="1"/>
</dbReference>
<comment type="caution">
    <text evidence="7">Lacks conserved residue(s) required for the propagation of feature annotation.</text>
</comment>
<name>A0A8M1KL93_CLUHA</name>
<evidence type="ECO:0000256" key="2">
    <source>
        <dbReference type="ARBA" id="ARBA00022525"/>
    </source>
</evidence>
<reference evidence="12" key="1">
    <citation type="submission" date="2025-08" db="UniProtKB">
        <authorList>
            <consortium name="RefSeq"/>
        </authorList>
    </citation>
    <scope>IDENTIFICATION</scope>
</reference>
<keyword evidence="2" id="KW-0964">Secreted</keyword>
<feature type="domain" description="VWFD" evidence="10">
    <location>
        <begin position="1757"/>
        <end position="1999"/>
    </location>
</feature>
<sequence>MPRQVCVCVSEYCGCLNGGWCQESGRCDCAQFQAMGDRCQIIPNTGKDRDGICRSWGQHHFETFDGVYFHFPGSCSYILAKDCHSAEPQYTVWVHNSRSCQGSVYSCPRALSLFFPNEDEIHIRGYQVHKGGVRLSLPQTVRNVFIERLADYILVKSTFGFSLAWDGSSGVYLKMTDVHKGRPCGLCGNYNDQGSDDLSNSRGANYNDQGSDDLSNSRGEREREREREMNGLAEFGNSWGVDLPHEEPCEDVEDDFPGPCQSESEMDPGGGRRGAVVLAAGAVALWLCLRAAVWVKFSSGSEAHFDKVSSHKKDAIEKCSALLFFPFISCHENIDPNPFVASCVSDLCVAEDEDTFCRTLVEYTRACSHVGYPVREWRDSFPTCADGCEDSFVHRDCISCCPPTCTFEKECLGTNLHCLDGCYCPDGLILQNGTCIAVSQCPCVYHGTPFPLGHVLEQGCSVCVCTGGLWNCTEHNCTGECSVMGDTHVSTFDGRMFVHAGTCQYVLVKSRGNTKFTLTLQHTACGESQEQSCVHSVTLVVDEDMSRQVTLTREGEVLVGTVMANLPYDDEVVEVRRLTSVFLQLRAASLGLRLQYESRAGRLYLQLDHTWRGNTLGLCGTFNGNLRDDFLSPAGMIEGTPQLHVNAWRVSSACSSPVNIPIIDPCEMNQQNVFYSSVCDAMTEALFSPCHAYVSPSVYHQQCRYQACRCGNSCLCSALAHYAYVCSQHNVSINFRAHVSECGVMCLGGMTYQSCTSSCGRTCESVSRAEVCNGDCAEGCSCGDGSLYDSVRQRCVQQSQCHCYFMNSIYQPGEVSFSTSGPCLCRNGRMECVPEEREPETGDCPNGKVYHSCRDTGTGASRVGVACELTCRNLMLNLTCPPTTPCVPGCGCPAGLVGHNGECYYPENCPCAWLGLEYLPGETVDTPCYRCVCHHGFFNCTHSPCPAVCTIYSDRHYHTFDGLEYDYASDCQVYLLKVCVFVCVCVCVCLCESPLEYDYASNCLVYLLKSVGSTEAAITAQNKDCVSVGSTEAAITAQNKDCYESGIVCMKYLQIYMGLTKIYFSDNSGKPVRSFTHSIGKPSSSTVVGRGFEFELWRAGYYSVVHFPNQDLTVLWDRKTTIHIRAGPQWKGQLSGLCGNFDMETVNDMTTAGHMEVSNPQAFGDSWALGQCESDFVVKRPCEGDLSRQPYAKRECGLLYSDVFGPCHNVVDVTWFYRNCLTDTCNCNRGGDCECLCTSIAAYAHKCCQHGIAIHWRSPTVCREYTQTHTHAHTELGDGPYTLWSGAANDSDCVFGANVSSGDVFPLLRAGLDTHTHTHTRSAAVFNFMITTGLHKDRASRLPVVSLESAERPNFFLSVTEGRALRLERWTAGVEFGLRASFIHHQGLWLPRRSSFELLVQKGVFLSLTHTSAYAQSYDNTLTFKSSSSFTMEESSLVIPYRLMCEWKYQACSSPCVKTCRDPDATRCLFLPPVEGCFPRCPKNMVLDEVTRRCVYMEDCTTVHPTPTSYMFVTRSNRTTPAPTTSRSPVTSDPETTPPPGALSSAASTPSTTPPFTDTPTPTTPPITTARLTTAQTTPPPSPTPSHTMTTTQPPRTTTARVTTATPTTPIVTTVQTTTQPPTTTPVTTTTTTTTHTTTPFETTTTSMVTETPTVAMTTQPPPESVTTPTITTPPITPKAVATETIAPFLLPTAPCTPPYSVRVDECSEYICFNGELMLHNASQHCRNNVSQPYCNLLGMPIQTNTDPCCPQWRCPCRCSIISDLRVITFDGNNVAMYNNGSYILVHLPRENIVGHIEKCPTMFAQKKLRFVHSPDSDQAVNNPCQSTWCFRTQKTTTFHASSNNLITNLSFFPSLQSVNYIRRPTASGGTSGLCFKKLNITTHSYRIMINRLDRKVSVNLRTARLPFSRHLLHIDDTGTTYVIQTPGGVSIQWYHSTGIMVLQYTAPLNTTTPTRGLCGCCDGNPADDLRLPNGTVLREVEDIPAFLQSWMVATSEETDYFRRVGDNCTTGNCSKCFTMLNQRPFSQCHHKVSPEQFCDKIFAGDLHYKDHECDFLAAYVAICYTHQVCISWRKHNFCPLKCPAGKEYHPCVNTCQTRTCQNRDYYEESSCSSIREACVCTGGTILHRADSAFCVTEEQCVCTDNDGAPRAAGEVWNGSLRGCCMFRCLENGSVVSVEPECEDRENPGPLCEREGEAVVNVLEEGACCPKKICECNVTLCQSDVPRCDHGYKLQIGYNPLSCCPDYRCECDPESCPSVPTPECREDQFLVEVRQERSCCYSFLCVCESCIDPIPTCLTGEILTVDMNTTNHCCPQYRCVCDISVCPEPTLSCALGTSLVRTPVRGLCCPEYHCECECVNASRAFCAVVSGEVQVEVPVRESSSSCDCPQYTCKKAEVCLFQDRTVLSPGQSMIQYFEGDLCYTVHCLHQMDPQTGHYAMDISTVNCSEKCEPHQMYVASSDPHVCCGSCKNVSCSFTAENGTSELFMAGSSWVSNCTRYDCIETPVGAVVLASGVVCPPFNDSECTQNGGVVQTYVDGCCKTCKEDGKTCKKVAIRTTIRKDDCRSNTPVTVFSCDGKCPSATIFNFNINSHARFCKCCRENGLQSRVVQLYCTRNATTVDYYFQEPIDCSCQWN</sequence>
<dbReference type="Proteomes" id="UP000515152">
    <property type="component" value="Chromosome 3"/>
</dbReference>
<dbReference type="InterPro" id="IPR058754">
    <property type="entry name" value="OTOGL-like_N"/>
</dbReference>
<evidence type="ECO:0000256" key="1">
    <source>
        <dbReference type="ARBA" id="ARBA00004613"/>
    </source>
</evidence>
<dbReference type="PROSITE" id="PS51233">
    <property type="entry name" value="VWFD"/>
    <property type="match status" value="4"/>
</dbReference>
<dbReference type="GO" id="GO:0031012">
    <property type="term" value="C:extracellular matrix"/>
    <property type="evidence" value="ECO:0007669"/>
    <property type="project" value="TreeGrafter"/>
</dbReference>